<comment type="similarity">
    <text evidence="2">Belongs to the peptidase S54 family.</text>
</comment>
<evidence type="ECO:0000256" key="2">
    <source>
        <dbReference type="ARBA" id="ARBA00009045"/>
    </source>
</evidence>
<dbReference type="EMBL" id="KV700130">
    <property type="protein sequence ID" value="OCF32053.1"/>
    <property type="molecule type" value="Genomic_DNA"/>
</dbReference>
<keyword evidence="5 7" id="KW-1133">Transmembrane helix</keyword>
<keyword evidence="4" id="KW-0378">Hydrolase</keyword>
<dbReference type="PANTHER" id="PTHR43731:SF14">
    <property type="entry name" value="PRESENILIN-ASSOCIATED RHOMBOID-LIKE PROTEIN, MITOCHONDRIAL"/>
    <property type="match status" value="1"/>
</dbReference>
<dbReference type="GO" id="GO:0016020">
    <property type="term" value="C:membrane"/>
    <property type="evidence" value="ECO:0007669"/>
    <property type="project" value="UniProtKB-SubCell"/>
</dbReference>
<dbReference type="AlphaFoldDB" id="A0A1B9GM31"/>
<comment type="subcellular location">
    <subcellularLocation>
        <location evidence="1">Membrane</location>
        <topology evidence="1">Multi-pass membrane protein</topology>
    </subcellularLocation>
</comment>
<dbReference type="Proteomes" id="UP000092666">
    <property type="component" value="Unassembled WGS sequence"/>
</dbReference>
<reference evidence="10" key="2">
    <citation type="submission" date="2013-12" db="EMBL/GenBank/DDBJ databases">
        <title>Evolution of pathogenesis and genome organization in the Tremellales.</title>
        <authorList>
            <person name="Cuomo C."/>
            <person name="Litvintseva A."/>
            <person name="Heitman J."/>
            <person name="Chen Y."/>
            <person name="Sun S."/>
            <person name="Springer D."/>
            <person name="Dromer F."/>
            <person name="Young S."/>
            <person name="Zeng Q."/>
            <person name="Chapman S."/>
            <person name="Gujja S."/>
            <person name="Saif S."/>
            <person name="Birren B."/>
        </authorList>
    </citation>
    <scope>NUCLEOTIDE SEQUENCE [LARGE SCALE GENOMIC DNA]</scope>
    <source>
        <strain evidence="10">BCC8398</strain>
    </source>
</reference>
<feature type="transmembrane region" description="Helical" evidence="7">
    <location>
        <begin position="206"/>
        <end position="230"/>
    </location>
</feature>
<dbReference type="InterPro" id="IPR035952">
    <property type="entry name" value="Rhomboid-like_sf"/>
</dbReference>
<dbReference type="GO" id="GO:0004252">
    <property type="term" value="F:serine-type endopeptidase activity"/>
    <property type="evidence" value="ECO:0007669"/>
    <property type="project" value="InterPro"/>
</dbReference>
<keyword evidence="3 7" id="KW-0812">Transmembrane</keyword>
<dbReference type="InterPro" id="IPR050925">
    <property type="entry name" value="Rhomboid_protease_S54"/>
</dbReference>
<feature type="transmembrane region" description="Helical" evidence="7">
    <location>
        <begin position="276"/>
        <end position="299"/>
    </location>
</feature>
<evidence type="ECO:0000313" key="9">
    <source>
        <dbReference type="EMBL" id="OCF32053.1"/>
    </source>
</evidence>
<feature type="domain" description="Peptidase S54 rhomboid" evidence="8">
    <location>
        <begin position="183"/>
        <end position="329"/>
    </location>
</feature>
<organism evidence="9 10">
    <name type="scientific">Kwoniella heveanensis BCC8398</name>
    <dbReference type="NCBI Taxonomy" id="1296120"/>
    <lineage>
        <taxon>Eukaryota</taxon>
        <taxon>Fungi</taxon>
        <taxon>Dikarya</taxon>
        <taxon>Basidiomycota</taxon>
        <taxon>Agaricomycotina</taxon>
        <taxon>Tremellomycetes</taxon>
        <taxon>Tremellales</taxon>
        <taxon>Cryptococcaceae</taxon>
        <taxon>Kwoniella</taxon>
    </lineage>
</organism>
<dbReference type="InterPro" id="IPR022764">
    <property type="entry name" value="Peptidase_S54_rhomboid_dom"/>
</dbReference>
<sequence>MALRDIMGLTHGLHRAPSIAQPIRCLHFARPLSKAAVSTNAGPSRLSPILSSNAFFFNTFSHKPHSISRSLSSTSSAILRRAFTSSSKGLIRSTYFPRGGSNGGGGGYRGGGGGGGGNWFYRLRGRIDRIPTMTLIYGLIGVNAGVFFLWQYALSSAQRFRDPTLFAFLQKNFILNEVNVFSGRVWTLVTSAFSHMSGSHIFVNCLGLYFIAPAAAGLMGSSGFLGLYLGAGIFSSLTSLTYHRLKQDRWWGSEGASGAIYACLSFYGAMFPQSTVLMFFVIPMPVWAAISGIFAWDFYSALFRGNTGTDSAGHLGGIVYGLGAAMAMRRGGFLRMLRGGRPRW</sequence>
<proteinExistence type="inferred from homology"/>
<keyword evidence="6 7" id="KW-0472">Membrane</keyword>
<dbReference type="STRING" id="1296120.A0A1B9GM31"/>
<feature type="transmembrane region" description="Helical" evidence="7">
    <location>
        <begin position="250"/>
        <end position="269"/>
    </location>
</feature>
<dbReference type="SUPFAM" id="SSF144091">
    <property type="entry name" value="Rhomboid-like"/>
    <property type="match status" value="1"/>
</dbReference>
<feature type="transmembrane region" description="Helical" evidence="7">
    <location>
        <begin position="134"/>
        <end position="153"/>
    </location>
</feature>
<name>A0A1B9GM31_9TREE</name>
<accession>A0A1B9GM31</accession>
<evidence type="ECO:0000313" key="10">
    <source>
        <dbReference type="Proteomes" id="UP000092666"/>
    </source>
</evidence>
<keyword evidence="10" id="KW-1185">Reference proteome</keyword>
<evidence type="ECO:0000256" key="5">
    <source>
        <dbReference type="ARBA" id="ARBA00022989"/>
    </source>
</evidence>
<dbReference type="Pfam" id="PF01694">
    <property type="entry name" value="Rhomboid"/>
    <property type="match status" value="1"/>
</dbReference>
<evidence type="ECO:0000256" key="6">
    <source>
        <dbReference type="ARBA" id="ARBA00023136"/>
    </source>
</evidence>
<reference evidence="9 10" key="1">
    <citation type="submission" date="2013-07" db="EMBL/GenBank/DDBJ databases">
        <title>The Genome Sequence of Cryptococcus heveanensis BCC8398.</title>
        <authorList>
            <consortium name="The Broad Institute Genome Sequencing Platform"/>
            <person name="Cuomo C."/>
            <person name="Litvintseva A."/>
            <person name="Chen Y."/>
            <person name="Heitman J."/>
            <person name="Sun S."/>
            <person name="Springer D."/>
            <person name="Dromer F."/>
            <person name="Young S.K."/>
            <person name="Zeng Q."/>
            <person name="Gargeya S."/>
            <person name="Fitzgerald M."/>
            <person name="Abouelleil A."/>
            <person name="Alvarado L."/>
            <person name="Berlin A.M."/>
            <person name="Chapman S.B."/>
            <person name="Dewar J."/>
            <person name="Goldberg J."/>
            <person name="Griggs A."/>
            <person name="Gujja S."/>
            <person name="Hansen M."/>
            <person name="Howarth C."/>
            <person name="Imamovic A."/>
            <person name="Larimer J."/>
            <person name="McCowan C."/>
            <person name="Murphy C."/>
            <person name="Pearson M."/>
            <person name="Priest M."/>
            <person name="Roberts A."/>
            <person name="Saif S."/>
            <person name="Shea T."/>
            <person name="Sykes S."/>
            <person name="Wortman J."/>
            <person name="Nusbaum C."/>
            <person name="Birren B."/>
        </authorList>
    </citation>
    <scope>NUCLEOTIDE SEQUENCE [LARGE SCALE GENOMIC DNA]</scope>
    <source>
        <strain evidence="9 10">BCC8398</strain>
    </source>
</reference>
<protein>
    <recommendedName>
        <fullName evidence="8">Peptidase S54 rhomboid domain-containing protein</fullName>
    </recommendedName>
</protein>
<evidence type="ECO:0000256" key="7">
    <source>
        <dbReference type="SAM" id="Phobius"/>
    </source>
</evidence>
<dbReference type="OrthoDB" id="418595at2759"/>
<gene>
    <name evidence="9" type="ORF">I316_06209</name>
</gene>
<evidence type="ECO:0000259" key="8">
    <source>
        <dbReference type="Pfam" id="PF01694"/>
    </source>
</evidence>
<dbReference type="Gene3D" id="1.20.1540.10">
    <property type="entry name" value="Rhomboid-like"/>
    <property type="match status" value="1"/>
</dbReference>
<dbReference type="GO" id="GO:0006465">
    <property type="term" value="P:signal peptide processing"/>
    <property type="evidence" value="ECO:0007669"/>
    <property type="project" value="TreeGrafter"/>
</dbReference>
<evidence type="ECO:0000256" key="3">
    <source>
        <dbReference type="ARBA" id="ARBA00022692"/>
    </source>
</evidence>
<evidence type="ECO:0000256" key="4">
    <source>
        <dbReference type="ARBA" id="ARBA00022801"/>
    </source>
</evidence>
<feature type="transmembrane region" description="Helical" evidence="7">
    <location>
        <begin position="311"/>
        <end position="328"/>
    </location>
</feature>
<dbReference type="PANTHER" id="PTHR43731">
    <property type="entry name" value="RHOMBOID PROTEASE"/>
    <property type="match status" value="1"/>
</dbReference>
<evidence type="ECO:0000256" key="1">
    <source>
        <dbReference type="ARBA" id="ARBA00004141"/>
    </source>
</evidence>